<dbReference type="CDD" id="cd03444">
    <property type="entry name" value="Thioesterase_II_repeat1"/>
    <property type="match status" value="1"/>
</dbReference>
<dbReference type="InterPro" id="IPR049449">
    <property type="entry name" value="TesB_ACOT8-like_N"/>
</dbReference>
<reference evidence="6" key="1">
    <citation type="journal article" date="2023" name="BMC Genomics">
        <title>Chromosome-level genome assemblies of Cutaneotrichosporon spp. (Trichosporonales, Basidiomycota) reveal imbalanced evolution between nucleotide sequences and chromosome synteny.</title>
        <authorList>
            <person name="Kobayashi Y."/>
            <person name="Kayamori A."/>
            <person name="Aoki K."/>
            <person name="Shiwa Y."/>
            <person name="Matsutani M."/>
            <person name="Fujita N."/>
            <person name="Sugita T."/>
            <person name="Iwasaki W."/>
            <person name="Tanaka N."/>
            <person name="Takashima M."/>
        </authorList>
    </citation>
    <scope>NUCLEOTIDE SEQUENCE</scope>
    <source>
        <strain evidence="6">HIS016</strain>
    </source>
</reference>
<dbReference type="GO" id="GO:0047617">
    <property type="term" value="F:fatty acyl-CoA hydrolase activity"/>
    <property type="evidence" value="ECO:0007669"/>
    <property type="project" value="InterPro"/>
</dbReference>
<dbReference type="PANTHER" id="PTHR11066:SF34">
    <property type="entry name" value="ACYL-COENZYME A THIOESTERASE 8"/>
    <property type="match status" value="1"/>
</dbReference>
<feature type="compositionally biased region" description="Basic and acidic residues" evidence="3">
    <location>
        <begin position="141"/>
        <end position="153"/>
    </location>
</feature>
<dbReference type="PANTHER" id="PTHR11066">
    <property type="entry name" value="ACYL-COA THIOESTERASE"/>
    <property type="match status" value="1"/>
</dbReference>
<evidence type="ECO:0008006" key="8">
    <source>
        <dbReference type="Google" id="ProtNLM"/>
    </source>
</evidence>
<dbReference type="Pfam" id="PF20789">
    <property type="entry name" value="4HBT_3C"/>
    <property type="match status" value="1"/>
</dbReference>
<dbReference type="AlphaFoldDB" id="A0AAD3YD33"/>
<dbReference type="Gene3D" id="3.10.129.10">
    <property type="entry name" value="Hotdog Thioesterase"/>
    <property type="match status" value="1"/>
</dbReference>
<reference evidence="6" key="2">
    <citation type="submission" date="2023-06" db="EMBL/GenBank/DDBJ databases">
        <authorList>
            <person name="Kobayashi Y."/>
            <person name="Kayamori A."/>
            <person name="Aoki K."/>
            <person name="Shiwa Y."/>
            <person name="Fujita N."/>
            <person name="Sugita T."/>
            <person name="Iwasaki W."/>
            <person name="Tanaka N."/>
            <person name="Takashima M."/>
        </authorList>
    </citation>
    <scope>NUCLEOTIDE SEQUENCE</scope>
    <source>
        <strain evidence="6">HIS016</strain>
    </source>
</reference>
<dbReference type="Proteomes" id="UP001222932">
    <property type="component" value="Unassembled WGS sequence"/>
</dbReference>
<dbReference type="Gene3D" id="2.40.160.210">
    <property type="entry name" value="Acyl-CoA thioesterase, double hotdog domain"/>
    <property type="match status" value="1"/>
</dbReference>
<keyword evidence="7" id="KW-1185">Reference proteome</keyword>
<dbReference type="InterPro" id="IPR049450">
    <property type="entry name" value="ACOT8-like_C"/>
</dbReference>
<organism evidence="6 7">
    <name type="scientific">Cutaneotrichosporon spelunceum</name>
    <dbReference type="NCBI Taxonomy" id="1672016"/>
    <lineage>
        <taxon>Eukaryota</taxon>
        <taxon>Fungi</taxon>
        <taxon>Dikarya</taxon>
        <taxon>Basidiomycota</taxon>
        <taxon>Agaricomycotina</taxon>
        <taxon>Tremellomycetes</taxon>
        <taxon>Trichosporonales</taxon>
        <taxon>Trichosporonaceae</taxon>
        <taxon>Cutaneotrichosporon</taxon>
    </lineage>
</organism>
<comment type="similarity">
    <text evidence="1">Belongs to the C/M/P thioester hydrolase family.</text>
</comment>
<protein>
    <recommendedName>
        <fullName evidence="8">Thioesterase/thiol ester dehydrase-isomerase</fullName>
    </recommendedName>
</protein>
<dbReference type="InterPro" id="IPR003703">
    <property type="entry name" value="Acyl_CoA_thio"/>
</dbReference>
<feature type="compositionally biased region" description="Basic and acidic residues" evidence="3">
    <location>
        <begin position="384"/>
        <end position="406"/>
    </location>
</feature>
<evidence type="ECO:0000259" key="4">
    <source>
        <dbReference type="Pfam" id="PF13622"/>
    </source>
</evidence>
<dbReference type="Pfam" id="PF13622">
    <property type="entry name" value="4HBT_3"/>
    <property type="match status" value="1"/>
</dbReference>
<name>A0AAD3YD33_9TREE</name>
<dbReference type="InterPro" id="IPR029069">
    <property type="entry name" value="HotDog_dom_sf"/>
</dbReference>
<dbReference type="CDD" id="cd03445">
    <property type="entry name" value="Thioesterase_II_repeat2"/>
    <property type="match status" value="1"/>
</dbReference>
<dbReference type="GO" id="GO:0006637">
    <property type="term" value="P:acyl-CoA metabolic process"/>
    <property type="evidence" value="ECO:0007669"/>
    <property type="project" value="InterPro"/>
</dbReference>
<dbReference type="GO" id="GO:0009062">
    <property type="term" value="P:fatty acid catabolic process"/>
    <property type="evidence" value="ECO:0007669"/>
    <property type="project" value="TreeGrafter"/>
</dbReference>
<comment type="caution">
    <text evidence="6">The sequence shown here is derived from an EMBL/GenBank/DDBJ whole genome shotgun (WGS) entry which is preliminary data.</text>
</comment>
<evidence type="ECO:0000259" key="5">
    <source>
        <dbReference type="Pfam" id="PF20789"/>
    </source>
</evidence>
<evidence type="ECO:0000256" key="2">
    <source>
        <dbReference type="ARBA" id="ARBA00022801"/>
    </source>
</evidence>
<dbReference type="SUPFAM" id="SSF54637">
    <property type="entry name" value="Thioesterase/thiol ester dehydrase-isomerase"/>
    <property type="match status" value="2"/>
</dbReference>
<evidence type="ECO:0000313" key="7">
    <source>
        <dbReference type="Proteomes" id="UP001222932"/>
    </source>
</evidence>
<dbReference type="EMBL" id="BTCM01000004">
    <property type="protein sequence ID" value="GMK57547.1"/>
    <property type="molecule type" value="Genomic_DNA"/>
</dbReference>
<evidence type="ECO:0000256" key="1">
    <source>
        <dbReference type="ARBA" id="ARBA00006538"/>
    </source>
</evidence>
<dbReference type="InterPro" id="IPR042171">
    <property type="entry name" value="Acyl-CoA_hotdog"/>
</dbReference>
<evidence type="ECO:0000313" key="6">
    <source>
        <dbReference type="EMBL" id="GMK57547.1"/>
    </source>
</evidence>
<feature type="region of interest" description="Disordered" evidence="3">
    <location>
        <begin position="120"/>
        <end position="153"/>
    </location>
</feature>
<feature type="region of interest" description="Disordered" evidence="3">
    <location>
        <begin position="382"/>
        <end position="406"/>
    </location>
</feature>
<evidence type="ECO:0000256" key="3">
    <source>
        <dbReference type="SAM" id="MobiDB-lite"/>
    </source>
</evidence>
<dbReference type="GO" id="GO:0005782">
    <property type="term" value="C:peroxisomal matrix"/>
    <property type="evidence" value="ECO:0007669"/>
    <property type="project" value="UniProtKB-SubCell"/>
</dbReference>
<feature type="domain" description="Acyl-CoA thioesterase-like C-terminal" evidence="5">
    <location>
        <begin position="256"/>
        <end position="380"/>
    </location>
</feature>
<proteinExistence type="inferred from homology"/>
<sequence>MSSLVSTVTNTLAVTPTARVRGLEAFTSSHLWTPYGARGVFGGQVVAQSLMAAINTVEGKDLHSQHCYFLLPANSKQPITFTVERLRDGASYATRLVHALQDSRTVFILMASFSSPPRKLPAELASPSGPGFFEPDSEQPAVDRTHDDKKDEPGITATLKFDRVAATFANKFDPPNNGTSTKPEVQRLPRRPFQPSYQKTMPTDIVPYNDAVTEEEIWESFLLRAKDQDVVLGSKARAVQNYIKERQQSPVTISIARPQSEEHPTTRAIWMRPRLLPGETLTPNMVRALIAFATDFQFIGTGARAVGLSGTSKPRLGMMASIDHCLHYYPLPADFDASAPLLHVMDAVQVDVASGRGFVRGCVYTEKGHLVASTSQEGVIRGDISGKKPTMEHKRNAREETDKAKL</sequence>
<gene>
    <name evidence="6" type="primary">TES1</name>
    <name evidence="6" type="ORF">CspeluHIS016_0403810</name>
</gene>
<keyword evidence="2" id="KW-0378">Hydrolase</keyword>
<feature type="domain" description="Acyl-CoA thioesterase-like N-terminal HotDog" evidence="4">
    <location>
        <begin position="32"/>
        <end position="113"/>
    </location>
</feature>
<accession>A0AAD3YD33</accession>